<evidence type="ECO:0000256" key="3">
    <source>
        <dbReference type="ARBA" id="ARBA00022829"/>
    </source>
</evidence>
<proteinExistence type="inferred from homology"/>
<dbReference type="Proteomes" id="UP001243623">
    <property type="component" value="Chromosome"/>
</dbReference>
<accession>A0A9Y2AGN5</accession>
<evidence type="ECO:0000256" key="4">
    <source>
        <dbReference type="ARBA" id="ARBA00023306"/>
    </source>
</evidence>
<dbReference type="PIRSF" id="PIRSF019345">
    <property type="entry name" value="ScpB"/>
    <property type="match status" value="1"/>
</dbReference>
<organism evidence="6 7">
    <name type="scientific">Selenobaculum gibii</name>
    <dbReference type="NCBI Taxonomy" id="3054208"/>
    <lineage>
        <taxon>Bacteria</taxon>
        <taxon>Bacillati</taxon>
        <taxon>Bacillota</taxon>
        <taxon>Negativicutes</taxon>
        <taxon>Selenomonadales</taxon>
        <taxon>Selenomonadaceae</taxon>
        <taxon>Selenobaculum</taxon>
    </lineage>
</organism>
<sequence length="179" mass="20048">MFYDELKGHIEALLFVNGDPLSVHRLADILNVDKENIEDLIVKLKTDMESSQRGLTIIKVAGGYQLCTKPELSEIIEALAQVVEPKLSVAALETLSIIAFRQPITKQEIEMLRGVRVDRVLTTLLERGLIEDVGRKEVIGRPILYGTTEEFLKCFGLDCIEDLPALPEKGIQAEIKDYV</sequence>
<evidence type="ECO:0000256" key="1">
    <source>
        <dbReference type="ARBA" id="ARBA00022490"/>
    </source>
</evidence>
<comment type="function">
    <text evidence="5">Participates in chromosomal partition during cell division. May act via the formation of a condensin-like complex containing Smc and ScpA that pull DNA away from mid-cell into both cell halves.</text>
</comment>
<gene>
    <name evidence="5 6" type="primary">scpB</name>
    <name evidence="6" type="ORF">P3F81_06840</name>
</gene>
<comment type="similarity">
    <text evidence="5">Belongs to the ScpB family.</text>
</comment>
<keyword evidence="3 5" id="KW-0159">Chromosome partition</keyword>
<dbReference type="PANTHER" id="PTHR34298">
    <property type="entry name" value="SEGREGATION AND CONDENSATION PROTEIN B"/>
    <property type="match status" value="1"/>
</dbReference>
<keyword evidence="1 5" id="KW-0963">Cytoplasm</keyword>
<dbReference type="Gene3D" id="1.10.10.10">
    <property type="entry name" value="Winged helix-like DNA-binding domain superfamily/Winged helix DNA-binding domain"/>
    <property type="match status" value="2"/>
</dbReference>
<evidence type="ECO:0000313" key="6">
    <source>
        <dbReference type="EMBL" id="WIW69641.1"/>
    </source>
</evidence>
<dbReference type="InterPro" id="IPR036390">
    <property type="entry name" value="WH_DNA-bd_sf"/>
</dbReference>
<dbReference type="InterPro" id="IPR036388">
    <property type="entry name" value="WH-like_DNA-bd_sf"/>
</dbReference>
<evidence type="ECO:0000313" key="7">
    <source>
        <dbReference type="Proteomes" id="UP001243623"/>
    </source>
</evidence>
<keyword evidence="4 5" id="KW-0131">Cell cycle</keyword>
<dbReference type="NCBIfam" id="TIGR00281">
    <property type="entry name" value="SMC-Scp complex subunit ScpB"/>
    <property type="match status" value="1"/>
</dbReference>
<dbReference type="EMBL" id="CP120678">
    <property type="protein sequence ID" value="WIW69641.1"/>
    <property type="molecule type" value="Genomic_DNA"/>
</dbReference>
<dbReference type="PANTHER" id="PTHR34298:SF2">
    <property type="entry name" value="SEGREGATION AND CONDENSATION PROTEIN B"/>
    <property type="match status" value="1"/>
</dbReference>
<dbReference type="AlphaFoldDB" id="A0A9Y2AGN5"/>
<dbReference type="InterPro" id="IPR005234">
    <property type="entry name" value="ScpB_csome_segregation"/>
</dbReference>
<keyword evidence="2 5" id="KW-0132">Cell division</keyword>
<protein>
    <recommendedName>
        <fullName evidence="5">Segregation and condensation protein B</fullName>
    </recommendedName>
</protein>
<dbReference type="RefSeq" id="WP_147668968.1">
    <property type="nucleotide sequence ID" value="NZ_CP120678.1"/>
</dbReference>
<dbReference type="HAMAP" id="MF_01804">
    <property type="entry name" value="ScpB"/>
    <property type="match status" value="1"/>
</dbReference>
<dbReference type="SUPFAM" id="SSF46785">
    <property type="entry name" value="Winged helix' DNA-binding domain"/>
    <property type="match status" value="2"/>
</dbReference>
<dbReference type="GO" id="GO:0051301">
    <property type="term" value="P:cell division"/>
    <property type="evidence" value="ECO:0007669"/>
    <property type="project" value="UniProtKB-KW"/>
</dbReference>
<dbReference type="GO" id="GO:0051304">
    <property type="term" value="P:chromosome separation"/>
    <property type="evidence" value="ECO:0007669"/>
    <property type="project" value="InterPro"/>
</dbReference>
<dbReference type="GO" id="GO:0006260">
    <property type="term" value="P:DNA replication"/>
    <property type="evidence" value="ECO:0007669"/>
    <property type="project" value="UniProtKB-UniRule"/>
</dbReference>
<dbReference type="GO" id="GO:0005737">
    <property type="term" value="C:cytoplasm"/>
    <property type="evidence" value="ECO:0007669"/>
    <property type="project" value="UniProtKB-SubCell"/>
</dbReference>
<dbReference type="Pfam" id="PF04079">
    <property type="entry name" value="SMC_ScpB"/>
    <property type="match status" value="1"/>
</dbReference>
<keyword evidence="7" id="KW-1185">Reference proteome</keyword>
<reference evidence="6" key="1">
    <citation type="submission" date="2023-03" db="EMBL/GenBank/DDBJ databases">
        <title>Selenobaculum gbiensis gen. nov. sp. nov., a new bacterium isolated from the gut microbiota of IBD patient.</title>
        <authorList>
            <person name="Yeo S."/>
            <person name="Park H."/>
            <person name="Huh C.S."/>
        </authorList>
    </citation>
    <scope>NUCLEOTIDE SEQUENCE</scope>
    <source>
        <strain evidence="6">ICN-92133</strain>
    </source>
</reference>
<comment type="subunit">
    <text evidence="5">Homodimer. Homodimerization may be required to stabilize the binding of ScpA to the Smc head domains. Component of a cohesin-like complex composed of ScpA, ScpB and the Smc homodimer, in which ScpA and ScpB bind to the head domain of Smc. The presence of the three proteins is required for the association of the complex with DNA.</text>
</comment>
<comment type="subcellular location">
    <subcellularLocation>
        <location evidence="5">Cytoplasm</location>
    </subcellularLocation>
    <text evidence="5">Associated with two foci at the outer edges of the nucleoid region in young cells, and at four foci within both cell halves in older cells.</text>
</comment>
<dbReference type="KEGG" id="sgbi:P3F81_06840"/>
<evidence type="ECO:0000256" key="2">
    <source>
        <dbReference type="ARBA" id="ARBA00022618"/>
    </source>
</evidence>
<name>A0A9Y2AGN5_9FIRM</name>
<evidence type="ECO:0000256" key="5">
    <source>
        <dbReference type="HAMAP-Rule" id="MF_01804"/>
    </source>
</evidence>